<proteinExistence type="predicted"/>
<dbReference type="InterPro" id="IPR042099">
    <property type="entry name" value="ANL_N_sf"/>
</dbReference>
<accession>A0ABT9ZJV1</accession>
<gene>
    <name evidence="1" type="ORF">J2S19_003893</name>
</gene>
<dbReference type="RefSeq" id="WP_307344685.1">
    <property type="nucleotide sequence ID" value="NZ_JAUSUD010000022.1"/>
</dbReference>
<dbReference type="NCBIfam" id="TIGR02304">
    <property type="entry name" value="aden_form_hyp"/>
    <property type="match status" value="1"/>
</dbReference>
<dbReference type="InterPro" id="IPR053158">
    <property type="entry name" value="CapK_Type1_Caps_Biosynth"/>
</dbReference>
<protein>
    <submittedName>
        <fullName evidence="1">Adenylate-forming enzyme</fullName>
    </submittedName>
</protein>
<dbReference type="PANTHER" id="PTHR36932:SF1">
    <property type="entry name" value="CAPSULAR POLYSACCHARIDE BIOSYNTHESIS PROTEIN"/>
    <property type="match status" value="1"/>
</dbReference>
<dbReference type="EMBL" id="JAUSUD010000022">
    <property type="protein sequence ID" value="MDQ0232571.1"/>
    <property type="molecule type" value="Genomic_DNA"/>
</dbReference>
<dbReference type="SUPFAM" id="SSF56801">
    <property type="entry name" value="Acetyl-CoA synthetase-like"/>
    <property type="match status" value="1"/>
</dbReference>
<dbReference type="InterPro" id="IPR012685">
    <property type="entry name" value="CHP02304_F390_synth-rel"/>
</dbReference>
<dbReference type="PANTHER" id="PTHR36932">
    <property type="entry name" value="CAPSULAR POLYSACCHARIDE BIOSYNTHESIS PROTEIN"/>
    <property type="match status" value="1"/>
</dbReference>
<dbReference type="Proteomes" id="UP001234495">
    <property type="component" value="Unassembled WGS sequence"/>
</dbReference>
<organism evidence="1 2">
    <name type="scientific">Metabacillus malikii</name>
    <dbReference type="NCBI Taxonomy" id="1504265"/>
    <lineage>
        <taxon>Bacteria</taxon>
        <taxon>Bacillati</taxon>
        <taxon>Bacillota</taxon>
        <taxon>Bacilli</taxon>
        <taxon>Bacillales</taxon>
        <taxon>Bacillaceae</taxon>
        <taxon>Metabacillus</taxon>
    </lineage>
</organism>
<keyword evidence="2" id="KW-1185">Reference proteome</keyword>
<evidence type="ECO:0000313" key="2">
    <source>
        <dbReference type="Proteomes" id="UP001234495"/>
    </source>
</evidence>
<name>A0ABT9ZJV1_9BACI</name>
<evidence type="ECO:0000313" key="1">
    <source>
        <dbReference type="EMBL" id="MDQ0232571.1"/>
    </source>
</evidence>
<dbReference type="Gene3D" id="3.40.50.12780">
    <property type="entry name" value="N-terminal domain of ligase-like"/>
    <property type="match status" value="1"/>
</dbReference>
<reference evidence="1 2" key="1">
    <citation type="submission" date="2023-07" db="EMBL/GenBank/DDBJ databases">
        <title>Genomic Encyclopedia of Type Strains, Phase IV (KMG-IV): sequencing the most valuable type-strain genomes for metagenomic binning, comparative biology and taxonomic classification.</title>
        <authorList>
            <person name="Goeker M."/>
        </authorList>
    </citation>
    <scope>NUCLEOTIDE SEQUENCE [LARGE SCALE GENOMIC DNA]</scope>
    <source>
        <strain evidence="1 2">DSM 29005</strain>
    </source>
</reference>
<sequence length="449" mass="52288">MNKFNILKQYLVIKYFRKFKTKEQLETYQNKKIAKHLKYVVRTSPFYQELYKGYEDEIKINNWAKLPVVNKEIMMANFDTFNTVGIKKNKALEFAFSAEKTRDFSSKLQNISIGLSSGTSGNRGIFLVSDEESEMWSGAVLAKLLPGSILGRHTIAFFLRANNNLYSSTENGRIRFHYFDLFDDINSHLSRLQKIEPTILIGPPSMLRKIAEWQTENVLKLRPKKIISVAEVLEDIDRGYIEKVFGLKIDQVYQCTEGFLASTCSYGTLHINEDLVVVQKEYLDQEKGIFVPIITDFTRRTQPIIRYRLNDLLIEKKDACPCGSPYLALERIDGRCDDLFYGYTNNSKQIKVIFPDFIRRAIMKASDNISEYKVIQKDFLKIEVQFEVNTGHYEDNTKLSIIKELLELWEQLQLESPNIHFSAYNRNPSATKLRRVECHLKQQFEGKIH</sequence>
<comment type="caution">
    <text evidence="1">The sequence shown here is derived from an EMBL/GenBank/DDBJ whole genome shotgun (WGS) entry which is preliminary data.</text>
</comment>